<dbReference type="InterPro" id="IPR002491">
    <property type="entry name" value="ABC_transptr_periplasmic_BD"/>
</dbReference>
<sequence length="347" mass="38126">MLRTPFLLAWLLLPAAVTSVLGAAPGQVKERQENPCVTVVDQLGRTVTVPINIQRVVTFHFMAGKIVFALGRQDKLVSQSLLRNEGKAMARIDPVFAAKPLFMSGQTTNIEVLMALRPDVAIVYASFDKAEVEQMEKAGIKVVAVKGETFAEGYEAVRLIGKILGCEDRAEAYIKECNKLLNLVKGRITHVQRNRRPRVLFLGPKGAYDVATGDMLQSAILSAAGAENVASGLKGRWPTVSPEQIVAWNPDVIFLGSGWGGFGADKLLNNPQLKAVRAVRNRKVFDFPSNIGWWDFPAPHCALGVVWAAKTLYPDRFMDLSMQEVADNFYTRYLGYSFTSLGGKLTP</sequence>
<dbReference type="PANTHER" id="PTHR30535">
    <property type="entry name" value="VITAMIN B12-BINDING PROTEIN"/>
    <property type="match status" value="1"/>
</dbReference>
<comment type="caution">
    <text evidence="3">The sequence shown here is derived from an EMBL/GenBank/DDBJ whole genome shotgun (WGS) entry which is preliminary data.</text>
</comment>
<dbReference type="InterPro" id="IPR050902">
    <property type="entry name" value="ABC_Transporter_SBP"/>
</dbReference>
<reference evidence="3" key="1">
    <citation type="journal article" date="2020" name="Biotechnol. Biofuels">
        <title>New insights from the biogas microbiome by comprehensive genome-resolved metagenomics of nearly 1600 species originating from multiple anaerobic digesters.</title>
        <authorList>
            <person name="Campanaro S."/>
            <person name="Treu L."/>
            <person name="Rodriguez-R L.M."/>
            <person name="Kovalovszki A."/>
            <person name="Ziels R.M."/>
            <person name="Maus I."/>
            <person name="Zhu X."/>
            <person name="Kougias P.G."/>
            <person name="Basile A."/>
            <person name="Luo G."/>
            <person name="Schluter A."/>
            <person name="Konstantinidis K.T."/>
            <person name="Angelidaki I."/>
        </authorList>
    </citation>
    <scope>NUCLEOTIDE SEQUENCE</scope>
    <source>
        <strain evidence="3">AS06rmzACSIP_7</strain>
    </source>
</reference>
<accession>A0A971S0Z1</accession>
<evidence type="ECO:0000259" key="2">
    <source>
        <dbReference type="PROSITE" id="PS50983"/>
    </source>
</evidence>
<dbReference type="Pfam" id="PF01497">
    <property type="entry name" value="Peripla_BP_2"/>
    <property type="match status" value="1"/>
</dbReference>
<dbReference type="PANTHER" id="PTHR30535:SF34">
    <property type="entry name" value="MOLYBDATE-BINDING PROTEIN MOLA"/>
    <property type="match status" value="1"/>
</dbReference>
<dbReference type="Gene3D" id="1.20.58.2180">
    <property type="match status" value="1"/>
</dbReference>
<protein>
    <submittedName>
        <fullName evidence="3">ABC transporter substrate-binding protein</fullName>
    </submittedName>
</protein>
<dbReference type="SUPFAM" id="SSF53807">
    <property type="entry name" value="Helical backbone' metal receptor"/>
    <property type="match status" value="1"/>
</dbReference>
<organism evidence="3 4">
    <name type="scientific">Syntrophorhabdus aromaticivorans</name>
    <dbReference type="NCBI Taxonomy" id="328301"/>
    <lineage>
        <taxon>Bacteria</taxon>
        <taxon>Pseudomonadati</taxon>
        <taxon>Thermodesulfobacteriota</taxon>
        <taxon>Syntrophorhabdia</taxon>
        <taxon>Syntrophorhabdales</taxon>
        <taxon>Syntrophorhabdaceae</taxon>
        <taxon>Syntrophorhabdus</taxon>
    </lineage>
</organism>
<dbReference type="Gene3D" id="3.40.50.1980">
    <property type="entry name" value="Nitrogenase molybdenum iron protein domain"/>
    <property type="match status" value="2"/>
</dbReference>
<keyword evidence="1" id="KW-0732">Signal</keyword>
<dbReference type="EMBL" id="JAAYEE010000181">
    <property type="protein sequence ID" value="NLW35900.1"/>
    <property type="molecule type" value="Genomic_DNA"/>
</dbReference>
<gene>
    <name evidence="3" type="ORF">GXY80_10535</name>
</gene>
<proteinExistence type="predicted"/>
<evidence type="ECO:0000313" key="4">
    <source>
        <dbReference type="Proteomes" id="UP000777265"/>
    </source>
</evidence>
<feature type="signal peptide" evidence="1">
    <location>
        <begin position="1"/>
        <end position="23"/>
    </location>
</feature>
<evidence type="ECO:0000256" key="1">
    <source>
        <dbReference type="SAM" id="SignalP"/>
    </source>
</evidence>
<dbReference type="AlphaFoldDB" id="A0A971S0Z1"/>
<feature type="domain" description="Fe/B12 periplasmic-binding" evidence="2">
    <location>
        <begin position="55"/>
        <end position="316"/>
    </location>
</feature>
<dbReference type="PROSITE" id="PS50983">
    <property type="entry name" value="FE_B12_PBP"/>
    <property type="match status" value="1"/>
</dbReference>
<dbReference type="Proteomes" id="UP000777265">
    <property type="component" value="Unassembled WGS sequence"/>
</dbReference>
<name>A0A971S0Z1_9BACT</name>
<feature type="chain" id="PRO_5037401955" evidence="1">
    <location>
        <begin position="24"/>
        <end position="347"/>
    </location>
</feature>
<evidence type="ECO:0000313" key="3">
    <source>
        <dbReference type="EMBL" id="NLW35900.1"/>
    </source>
</evidence>
<reference evidence="3" key="2">
    <citation type="submission" date="2020-01" db="EMBL/GenBank/DDBJ databases">
        <authorList>
            <person name="Campanaro S."/>
        </authorList>
    </citation>
    <scope>NUCLEOTIDE SEQUENCE</scope>
    <source>
        <strain evidence="3">AS06rmzACSIP_7</strain>
    </source>
</reference>